<dbReference type="GO" id="GO:0042450">
    <property type="term" value="P:L-arginine biosynthetic process via ornithine"/>
    <property type="evidence" value="ECO:0007669"/>
    <property type="project" value="InterPro"/>
</dbReference>
<dbReference type="GO" id="GO:0043857">
    <property type="term" value="F:N-acetylornithine carbamoyltransferase activity"/>
    <property type="evidence" value="ECO:0007669"/>
    <property type="project" value="UniProtKB-UniRule"/>
</dbReference>
<feature type="binding site" description="in other chain" evidence="3">
    <location>
        <begin position="290"/>
        <end position="291"/>
    </location>
    <ligand>
        <name>carbamoyl phosphate</name>
        <dbReference type="ChEBI" id="CHEBI:58228"/>
        <note>ligand shared between two neighboring subunits</note>
    </ligand>
</feature>
<dbReference type="HAMAP" id="MF_02234">
    <property type="entry name" value="AOTCase"/>
    <property type="match status" value="1"/>
</dbReference>
<dbReference type="InterPro" id="IPR036901">
    <property type="entry name" value="Asp/Orn_carbamoylTrfase_sf"/>
</dbReference>
<organism evidence="6 7">
    <name type="scientific">Maricaulis maris</name>
    <dbReference type="NCBI Taxonomy" id="74318"/>
    <lineage>
        <taxon>Bacteria</taxon>
        <taxon>Pseudomonadati</taxon>
        <taxon>Pseudomonadota</taxon>
        <taxon>Alphaproteobacteria</taxon>
        <taxon>Maricaulales</taxon>
        <taxon>Maricaulaceae</taxon>
        <taxon>Maricaulis</taxon>
    </lineage>
</organism>
<dbReference type="RefSeq" id="WP_121211738.1">
    <property type="nucleotide sequence ID" value="NZ_RBIM01000005.1"/>
</dbReference>
<evidence type="ECO:0000256" key="2">
    <source>
        <dbReference type="ARBA" id="ARBA00022679"/>
    </source>
</evidence>
<dbReference type="InterPro" id="IPR006132">
    <property type="entry name" value="Asp/Orn_carbamoyltranf_P-bd"/>
</dbReference>
<dbReference type="InterPro" id="IPR043695">
    <property type="entry name" value="ArgF"/>
</dbReference>
<comment type="function">
    <text evidence="3">Catalyzes the transfer of the carbamoyl group from carbamoyl phosphate to the delta-amino group of N(2)-acetyl-L-ornithine to produce N(2)-acetyl-L-citrulline. This is a step in an alternative arginine biosynthesis pathway.</text>
</comment>
<comment type="subcellular location">
    <subcellularLocation>
        <location evidence="3">Cytoplasm</location>
    </subcellularLocation>
</comment>
<protein>
    <recommendedName>
        <fullName evidence="3">N-acetylornithine carbamoyltransferase</fullName>
        <ecNumber evidence="3">2.1.3.9</ecNumber>
    </recommendedName>
    <alternativeName>
        <fullName evidence="3">N-acetyl-L-ornithine transcarbamylase</fullName>
        <shortName evidence="3">AOTCase</shortName>
        <shortName evidence="3">Acetylornithine transcarbamylase</shortName>
    </alternativeName>
</protein>
<feature type="binding site" evidence="3">
    <location>
        <position position="291"/>
    </location>
    <ligand>
        <name>N(2)-acetyl-L-ornithine</name>
        <dbReference type="ChEBI" id="CHEBI:57805"/>
    </ligand>
</feature>
<reference evidence="6 7" key="1">
    <citation type="submission" date="2018-10" db="EMBL/GenBank/DDBJ databases">
        <title>Genomic Encyclopedia of Type Strains, Phase IV (KMG-IV): sequencing the most valuable type-strain genomes for metagenomic binning, comparative biology and taxonomic classification.</title>
        <authorList>
            <person name="Goeker M."/>
        </authorList>
    </citation>
    <scope>NUCLEOTIDE SEQUENCE [LARGE SCALE GENOMIC DNA]</scope>
    <source>
        <strain evidence="6 7">DSM 4734</strain>
    </source>
</reference>
<keyword evidence="3" id="KW-0055">Arginine biosynthesis</keyword>
<dbReference type="PANTHER" id="PTHR45753:SF3">
    <property type="entry name" value="ORNITHINE TRANSCARBAMYLASE, MITOCHONDRIAL"/>
    <property type="match status" value="1"/>
</dbReference>
<dbReference type="Proteomes" id="UP000273675">
    <property type="component" value="Unassembled WGS sequence"/>
</dbReference>
<dbReference type="InterPro" id="IPR006130">
    <property type="entry name" value="Asp/Orn_carbamoylTrfase"/>
</dbReference>
<dbReference type="UniPathway" id="UPA00068"/>
<comment type="catalytic activity">
    <reaction evidence="3">
        <text>N(2)-acetyl-L-ornithine + carbamoyl phosphate = N(2)-acetyl-L-citrulline + phosphate + H(+)</text>
        <dbReference type="Rhea" id="RHEA:18609"/>
        <dbReference type="ChEBI" id="CHEBI:15378"/>
        <dbReference type="ChEBI" id="CHEBI:43474"/>
        <dbReference type="ChEBI" id="CHEBI:57805"/>
        <dbReference type="ChEBI" id="CHEBI:58228"/>
        <dbReference type="ChEBI" id="CHEBI:58765"/>
        <dbReference type="EC" id="2.1.3.9"/>
    </reaction>
</comment>
<feature type="binding site" evidence="3">
    <location>
        <position position="248"/>
    </location>
    <ligand>
        <name>N(2)-acetyl-L-ornithine</name>
        <dbReference type="ChEBI" id="CHEBI:57805"/>
    </ligand>
</feature>
<dbReference type="SUPFAM" id="SSF53671">
    <property type="entry name" value="Aspartate/ornithine carbamoyltransferase"/>
    <property type="match status" value="1"/>
</dbReference>
<dbReference type="Pfam" id="PF00185">
    <property type="entry name" value="OTCace"/>
    <property type="match status" value="1"/>
</dbReference>
<comment type="pathway">
    <text evidence="3">Amino-acid biosynthesis; L-arginine biosynthesis.</text>
</comment>
<feature type="site" description="Key residue in conferring substrate specificity for N-acetyl-L-ornithine versus N-succinyl-L-ornithine" evidence="3">
    <location>
        <position position="90"/>
    </location>
</feature>
<sequence length="337" mass="36774">MRHFLSTADWTRNELQGLLDRASAFKSGAVSRSLEGKSVALVFFNPSLRTRTSFDIGTQRLGGHAIVLDAKGATWPMEFGDGAVMDGDKEEHVREAARVLSSYVDLIAIRCFPEFKDWQAEREDPLIEAFAKHATVPVINMETIVHPCQELAHMLALQERMGPIAGKTYLLTWVPHPKPLNTAVANSSLLIASKFGANVRILVPDEAYRLDERYMSAAERFTAEGGGSVTLTTDVEAAYDGADMVYAKSWGALPFYGNWGDEAPLRAKGADFMITPEKMALTNKAAVSHCLPMRRNVKIADAVVDSPAFMGIEEAANRLPVQMAVMETLAAQAGGAE</sequence>
<keyword evidence="3" id="KW-0028">Amino-acid biosynthesis</keyword>
<dbReference type="GO" id="GO:0005737">
    <property type="term" value="C:cytoplasm"/>
    <property type="evidence" value="ECO:0007669"/>
    <property type="project" value="UniProtKB-SubCell"/>
</dbReference>
<dbReference type="Pfam" id="PF02729">
    <property type="entry name" value="OTCace_N"/>
    <property type="match status" value="1"/>
</dbReference>
<feature type="domain" description="Aspartate/ornithine carbamoyltransferase carbamoyl-P binding" evidence="5">
    <location>
        <begin position="2"/>
        <end position="159"/>
    </location>
</feature>
<dbReference type="Gene3D" id="3.40.50.1370">
    <property type="entry name" value="Aspartate/ornithine carbamoyltransferase"/>
    <property type="match status" value="2"/>
</dbReference>
<dbReference type="InterPro" id="IPR006131">
    <property type="entry name" value="Asp_carbamoyltransf_Asp/Orn-bd"/>
</dbReference>
<feature type="domain" description="Aspartate/ornithine carbamoyltransferase Asp/Orn-binding" evidence="4">
    <location>
        <begin position="182"/>
        <end position="328"/>
    </location>
</feature>
<evidence type="ECO:0000259" key="4">
    <source>
        <dbReference type="Pfam" id="PF00185"/>
    </source>
</evidence>
<dbReference type="GO" id="GO:0019240">
    <property type="term" value="P:citrulline biosynthetic process"/>
    <property type="evidence" value="ECO:0007669"/>
    <property type="project" value="TreeGrafter"/>
</dbReference>
<dbReference type="EMBL" id="RBIM01000005">
    <property type="protein sequence ID" value="RKQ96147.1"/>
    <property type="molecule type" value="Genomic_DNA"/>
</dbReference>
<evidence type="ECO:0000256" key="3">
    <source>
        <dbReference type="HAMAP-Rule" id="MF_02234"/>
    </source>
</evidence>
<dbReference type="PANTHER" id="PTHR45753">
    <property type="entry name" value="ORNITHINE CARBAMOYLTRANSFERASE, MITOCHONDRIAL"/>
    <property type="match status" value="1"/>
</dbReference>
<dbReference type="PRINTS" id="PR00100">
    <property type="entry name" value="AOTCASE"/>
</dbReference>
<feature type="binding site" description="in other chain" evidence="3">
    <location>
        <begin position="146"/>
        <end position="149"/>
    </location>
    <ligand>
        <name>carbamoyl phosphate</name>
        <dbReference type="ChEBI" id="CHEBI:58228"/>
        <note>ligand shared between two neighboring subunits</note>
    </ligand>
</feature>
<feature type="modified residue" description="N6-carboxylysine" evidence="3">
    <location>
        <position position="298"/>
    </location>
</feature>
<dbReference type="OrthoDB" id="9802587at2"/>
<evidence type="ECO:0000313" key="6">
    <source>
        <dbReference type="EMBL" id="RKQ96147.1"/>
    </source>
</evidence>
<keyword evidence="2 3" id="KW-0808">Transferase</keyword>
<comment type="caution">
    <text evidence="6">The sequence shown here is derived from an EMBL/GenBank/DDBJ whole genome shotgun (WGS) entry which is preliminary data.</text>
</comment>
<comment type="subunit">
    <text evidence="3">Homotrimer.</text>
</comment>
<accession>A0A495D306</accession>
<dbReference type="EC" id="2.1.3.9" evidence="3"/>
<evidence type="ECO:0000259" key="5">
    <source>
        <dbReference type="Pfam" id="PF02729"/>
    </source>
</evidence>
<feature type="binding site" description="in other chain" evidence="3">
    <location>
        <position position="318"/>
    </location>
    <ligand>
        <name>carbamoyl phosphate</name>
        <dbReference type="ChEBI" id="CHEBI:58228"/>
        <note>ligand shared between two neighboring subunits</note>
    </ligand>
</feature>
<gene>
    <name evidence="3" type="primary">argF'</name>
    <name evidence="6" type="ORF">C7435_2399</name>
</gene>
<proteinExistence type="inferred from homology"/>
<evidence type="ECO:0000313" key="7">
    <source>
        <dbReference type="Proteomes" id="UP000273675"/>
    </source>
</evidence>
<dbReference type="GO" id="GO:0004585">
    <property type="term" value="F:ornithine carbamoyltransferase activity"/>
    <property type="evidence" value="ECO:0007669"/>
    <property type="project" value="TreeGrafter"/>
</dbReference>
<name>A0A495D306_9PROT</name>
<comment type="function">
    <text evidence="1">Reversibly catalyzes the transfer of the carbamoyl group from carbamoyl phosphate (CP) to the N(epsilon) atom of ornithine (ORN) to produce L-citrulline.</text>
</comment>
<dbReference type="GO" id="GO:0016597">
    <property type="term" value="F:amino acid binding"/>
    <property type="evidence" value="ECO:0007669"/>
    <property type="project" value="InterPro"/>
</dbReference>
<comment type="similarity">
    <text evidence="3">Belongs to the aspartate/ornithine carbamoyltransferase superfamily. AOTCase family.</text>
</comment>
<dbReference type="AlphaFoldDB" id="A0A495D306"/>
<feature type="binding site" description="in other chain" evidence="3">
    <location>
        <begin position="47"/>
        <end position="50"/>
    </location>
    <ligand>
        <name>carbamoyl phosphate</name>
        <dbReference type="ChEBI" id="CHEBI:58228"/>
        <note>ligand shared between two neighboring subunits</note>
    </ligand>
</feature>
<keyword evidence="3" id="KW-0963">Cytoplasm</keyword>
<evidence type="ECO:0000256" key="1">
    <source>
        <dbReference type="ARBA" id="ARBA00003822"/>
    </source>
</evidence>
<feature type="binding site" evidence="3">
    <location>
        <position position="75"/>
    </location>
    <ligand>
        <name>carbamoyl phosphate</name>
        <dbReference type="ChEBI" id="CHEBI:58228"/>
        <note>ligand shared between two neighboring subunits</note>
    </ligand>
</feature>
<feature type="binding site" description="in other chain" evidence="3">
    <location>
        <position position="110"/>
    </location>
    <ligand>
        <name>carbamoyl phosphate</name>
        <dbReference type="ChEBI" id="CHEBI:58228"/>
        <note>ligand shared between two neighboring subunits</note>
    </ligand>
</feature>
<dbReference type="NCBIfam" id="NF003384">
    <property type="entry name" value="PRK04523.1"/>
    <property type="match status" value="1"/>
</dbReference>
<dbReference type="PRINTS" id="PR00101">
    <property type="entry name" value="ATCASE"/>
</dbReference>
<feature type="binding site" evidence="3">
    <location>
        <position position="142"/>
    </location>
    <ligand>
        <name>N(2)-acetyl-L-ornithine</name>
        <dbReference type="ChEBI" id="CHEBI:57805"/>
    </ligand>
</feature>